<name>A0AA86N198_9BACT</name>
<dbReference type="SMART" id="SM00448">
    <property type="entry name" value="REC"/>
    <property type="match status" value="1"/>
</dbReference>
<proteinExistence type="predicted"/>
<dbReference type="InterPro" id="IPR001789">
    <property type="entry name" value="Sig_transdc_resp-reg_receiver"/>
</dbReference>
<evidence type="ECO:0000259" key="4">
    <source>
        <dbReference type="PROSITE" id="PS50110"/>
    </source>
</evidence>
<dbReference type="RefSeq" id="WP_289269514.1">
    <property type="nucleotide sequence ID" value="NZ_OX365700.1"/>
</dbReference>
<dbReference type="GO" id="GO:0000160">
    <property type="term" value="P:phosphorelay signal transduction system"/>
    <property type="evidence" value="ECO:0007669"/>
    <property type="project" value="UniProtKB-KW"/>
</dbReference>
<evidence type="ECO:0000256" key="2">
    <source>
        <dbReference type="ARBA" id="ARBA00023012"/>
    </source>
</evidence>
<organism evidence="5 6">
    <name type="scientific">Nitrospira tepida</name>
    <dbReference type="NCBI Taxonomy" id="2973512"/>
    <lineage>
        <taxon>Bacteria</taxon>
        <taxon>Pseudomonadati</taxon>
        <taxon>Nitrospirota</taxon>
        <taxon>Nitrospiria</taxon>
        <taxon>Nitrospirales</taxon>
        <taxon>Nitrospiraceae</taxon>
        <taxon>Nitrospira</taxon>
    </lineage>
</organism>
<dbReference type="PANTHER" id="PTHR44591:SF14">
    <property type="entry name" value="PROTEIN PILG"/>
    <property type="match status" value="1"/>
</dbReference>
<keyword evidence="2" id="KW-0902">Two-component regulatory system</keyword>
<accession>A0AA86N198</accession>
<dbReference type="InterPro" id="IPR011006">
    <property type="entry name" value="CheY-like_superfamily"/>
</dbReference>
<dbReference type="PANTHER" id="PTHR44591">
    <property type="entry name" value="STRESS RESPONSE REGULATOR PROTEIN 1"/>
    <property type="match status" value="1"/>
</dbReference>
<dbReference type="Pfam" id="PF00072">
    <property type="entry name" value="Response_reg"/>
    <property type="match status" value="1"/>
</dbReference>
<dbReference type="Gene3D" id="3.40.50.2300">
    <property type="match status" value="1"/>
</dbReference>
<dbReference type="EMBL" id="OX365700">
    <property type="protein sequence ID" value="CAI4032804.1"/>
    <property type="molecule type" value="Genomic_DNA"/>
</dbReference>
<dbReference type="PROSITE" id="PS50110">
    <property type="entry name" value="RESPONSE_REGULATORY"/>
    <property type="match status" value="1"/>
</dbReference>
<dbReference type="KEGG" id="nti:DNFV4_03234"/>
<feature type="modified residue" description="4-aspartylphosphate" evidence="3">
    <location>
        <position position="56"/>
    </location>
</feature>
<dbReference type="AlphaFoldDB" id="A0AA86N198"/>
<dbReference type="InterPro" id="IPR050595">
    <property type="entry name" value="Bact_response_regulator"/>
</dbReference>
<evidence type="ECO:0000313" key="6">
    <source>
        <dbReference type="Proteomes" id="UP001179121"/>
    </source>
</evidence>
<reference evidence="5" key="1">
    <citation type="submission" date="2022-10" db="EMBL/GenBank/DDBJ databases">
        <authorList>
            <person name="Koch H."/>
        </authorList>
    </citation>
    <scope>NUCLEOTIDE SEQUENCE</scope>
    <source>
        <strain evidence="5">DNF</strain>
    </source>
</reference>
<dbReference type="Proteomes" id="UP001179121">
    <property type="component" value="Chromosome"/>
</dbReference>
<protein>
    <submittedName>
        <fullName evidence="5">Response regulator, CheY-like</fullName>
    </submittedName>
</protein>
<keyword evidence="1 3" id="KW-0597">Phosphoprotein</keyword>
<evidence type="ECO:0000256" key="1">
    <source>
        <dbReference type="ARBA" id="ARBA00022553"/>
    </source>
</evidence>
<keyword evidence="6" id="KW-1185">Reference proteome</keyword>
<gene>
    <name evidence="5" type="ORF">DNFV4_03234</name>
</gene>
<dbReference type="SUPFAM" id="SSF52172">
    <property type="entry name" value="CheY-like"/>
    <property type="match status" value="1"/>
</dbReference>
<evidence type="ECO:0000313" key="5">
    <source>
        <dbReference type="EMBL" id="CAI4032804.1"/>
    </source>
</evidence>
<sequence>METYEKCILLVEDDQDIRYLLCDLLTEEGYKVYEASNGTEAVQAMNRRQYDVVLSDYHMPQMDGLKFLTISQSLWPETPVVLTSSDPDLMEKAMQKGRGAYACLPKPFELDRLLQVIHDAVQVRG</sequence>
<feature type="domain" description="Response regulatory" evidence="4">
    <location>
        <begin position="7"/>
        <end position="121"/>
    </location>
</feature>
<evidence type="ECO:0000256" key="3">
    <source>
        <dbReference type="PROSITE-ProRule" id="PRU00169"/>
    </source>
</evidence>